<reference evidence="1 2" key="1">
    <citation type="submission" date="2024-04" db="EMBL/GenBank/DDBJ databases">
        <title>Dissimilatory iodate-reducing microorganisms contribute to the enrichment of iodine in groundwater.</title>
        <authorList>
            <person name="Jiang Z."/>
        </authorList>
    </citation>
    <scope>NUCLEOTIDE SEQUENCE [LARGE SCALE GENOMIC DNA]</scope>
    <source>
        <strain evidence="1 2">NCP973</strain>
        <plasmid evidence="1 2">unnamed1</plasmid>
    </source>
</reference>
<keyword evidence="2" id="KW-1185">Reference proteome</keyword>
<geneLocation type="plasmid" evidence="1 2">
    <name>unnamed1</name>
</geneLocation>
<evidence type="ECO:0000313" key="2">
    <source>
        <dbReference type="Proteomes" id="UP001479520"/>
    </source>
</evidence>
<dbReference type="InterPro" id="IPR041883">
    <property type="entry name" value="PilM_N-ter"/>
</dbReference>
<name>A0ABZ2XQ41_9RHOO</name>
<dbReference type="EMBL" id="CP151407">
    <property type="protein sequence ID" value="WZJ23475.1"/>
    <property type="molecule type" value="Genomic_DNA"/>
</dbReference>
<proteinExistence type="predicted"/>
<sequence length="148" mass="15670">MFQIAIMILMVSLGSGYMLMQVQQESELVAKADADISASNFLQYREAVVAYVAANPSATGTIADASLTWEPGYVRDARWTNEITGGQLYTYSGGAVEQRAAQRVYERAGRPVTIGIKSGTNPLAGDGSLIAASLPGTIPDGALVYFGK</sequence>
<gene>
    <name evidence="1" type="primary">pilM</name>
    <name evidence="1" type="ORF">AADV58_17105</name>
</gene>
<dbReference type="Gene3D" id="3.30.1300.90">
    <property type="entry name" value="PilM protein, N-terminal domain"/>
    <property type="match status" value="1"/>
</dbReference>
<protein>
    <submittedName>
        <fullName evidence="1">Type IV pilus biogenesis protein PilM</fullName>
    </submittedName>
</protein>
<organism evidence="1 2">
    <name type="scientific">Azonexus hydrophilus</name>
    <dbReference type="NCBI Taxonomy" id="418702"/>
    <lineage>
        <taxon>Bacteria</taxon>
        <taxon>Pseudomonadati</taxon>
        <taxon>Pseudomonadota</taxon>
        <taxon>Betaproteobacteria</taxon>
        <taxon>Rhodocyclales</taxon>
        <taxon>Azonexaceae</taxon>
        <taxon>Azonexus</taxon>
    </lineage>
</organism>
<evidence type="ECO:0000313" key="1">
    <source>
        <dbReference type="EMBL" id="WZJ23475.1"/>
    </source>
</evidence>
<keyword evidence="1" id="KW-0614">Plasmid</keyword>
<dbReference type="InterPro" id="IPR009987">
    <property type="entry name" value="IM_PilM"/>
</dbReference>
<accession>A0ABZ2XQ41</accession>
<dbReference type="Proteomes" id="UP001479520">
    <property type="component" value="Plasmid unnamed1"/>
</dbReference>
<dbReference type="Pfam" id="PF07419">
    <property type="entry name" value="PilM"/>
    <property type="match status" value="1"/>
</dbReference>
<dbReference type="RefSeq" id="WP_341744787.1">
    <property type="nucleotide sequence ID" value="NZ_CP151407.1"/>
</dbReference>